<dbReference type="InterPro" id="IPR018379">
    <property type="entry name" value="BEN_domain"/>
</dbReference>
<dbReference type="AlphaFoldDB" id="A0A9P0A0J0"/>
<name>A0A9P0A0J0_BEMTA</name>
<reference evidence="3" key="1">
    <citation type="submission" date="2021-12" db="EMBL/GenBank/DDBJ databases">
        <authorList>
            <person name="King R."/>
        </authorList>
    </citation>
    <scope>NUCLEOTIDE SEQUENCE</scope>
</reference>
<dbReference type="GO" id="GO:0045892">
    <property type="term" value="P:negative regulation of DNA-templated transcription"/>
    <property type="evidence" value="ECO:0007669"/>
    <property type="project" value="InterPro"/>
</dbReference>
<sequence length="165" mass="17834">MDDAVYSSPLNQGDATPPSKKDGSSSFTPPSVGKTSPGSPVSPSKKSPMHKVSLDAATLRMCLHSVKDGAAGDSLYAKNLALALYGEEKLRNSSVTGKAFKDSKEAKPKPKLDARKYALLKSLYEKRVKSSTVEGDASEETRLNRLNVYIADKIQKLCQKSKRKS</sequence>
<accession>A0A9P0A0J0</accession>
<dbReference type="PANTHER" id="PTHR14628">
    <property type="entry name" value="BEN DOMAIN-CONTAINING PROTEIN 5"/>
    <property type="match status" value="1"/>
</dbReference>
<dbReference type="InterPro" id="IPR040391">
    <property type="entry name" value="BEND5"/>
</dbReference>
<feature type="compositionally biased region" description="Low complexity" evidence="1">
    <location>
        <begin position="28"/>
        <end position="46"/>
    </location>
</feature>
<feature type="region of interest" description="Disordered" evidence="1">
    <location>
        <begin position="1"/>
        <end position="51"/>
    </location>
</feature>
<keyword evidence="4" id="KW-1185">Reference proteome</keyword>
<gene>
    <name evidence="3" type="ORF">BEMITA_LOCUS2690</name>
</gene>
<dbReference type="PROSITE" id="PS51457">
    <property type="entry name" value="BEN"/>
    <property type="match status" value="1"/>
</dbReference>
<feature type="domain" description="BEN" evidence="2">
    <location>
        <begin position="38"/>
        <end position="161"/>
    </location>
</feature>
<evidence type="ECO:0000313" key="3">
    <source>
        <dbReference type="EMBL" id="CAH0383227.1"/>
    </source>
</evidence>
<organism evidence="3 4">
    <name type="scientific">Bemisia tabaci</name>
    <name type="common">Sweetpotato whitefly</name>
    <name type="synonym">Aleurodes tabaci</name>
    <dbReference type="NCBI Taxonomy" id="7038"/>
    <lineage>
        <taxon>Eukaryota</taxon>
        <taxon>Metazoa</taxon>
        <taxon>Ecdysozoa</taxon>
        <taxon>Arthropoda</taxon>
        <taxon>Hexapoda</taxon>
        <taxon>Insecta</taxon>
        <taxon>Pterygota</taxon>
        <taxon>Neoptera</taxon>
        <taxon>Paraneoptera</taxon>
        <taxon>Hemiptera</taxon>
        <taxon>Sternorrhyncha</taxon>
        <taxon>Aleyrodoidea</taxon>
        <taxon>Aleyrodidae</taxon>
        <taxon>Aleyrodinae</taxon>
        <taxon>Bemisia</taxon>
    </lineage>
</organism>
<evidence type="ECO:0000256" key="1">
    <source>
        <dbReference type="SAM" id="MobiDB-lite"/>
    </source>
</evidence>
<dbReference type="EMBL" id="OU963871">
    <property type="protein sequence ID" value="CAH0383227.1"/>
    <property type="molecule type" value="Genomic_DNA"/>
</dbReference>
<evidence type="ECO:0000313" key="4">
    <source>
        <dbReference type="Proteomes" id="UP001152759"/>
    </source>
</evidence>
<dbReference type="GO" id="GO:0003677">
    <property type="term" value="F:DNA binding"/>
    <property type="evidence" value="ECO:0007669"/>
    <property type="project" value="InterPro"/>
</dbReference>
<proteinExistence type="predicted"/>
<evidence type="ECO:0000259" key="2">
    <source>
        <dbReference type="PROSITE" id="PS51457"/>
    </source>
</evidence>
<dbReference type="Pfam" id="PF10523">
    <property type="entry name" value="BEN"/>
    <property type="match status" value="1"/>
</dbReference>
<dbReference type="Gene3D" id="1.10.10.2590">
    <property type="entry name" value="BEN domain"/>
    <property type="match status" value="1"/>
</dbReference>
<protein>
    <recommendedName>
        <fullName evidence="2">BEN domain-containing protein</fullName>
    </recommendedName>
</protein>
<dbReference type="PANTHER" id="PTHR14628:SF1">
    <property type="entry name" value="BEN DOMAIN-CONTAINING PROTEIN 5"/>
    <property type="match status" value="1"/>
</dbReference>
<dbReference type="Proteomes" id="UP001152759">
    <property type="component" value="Chromosome 10"/>
</dbReference>